<keyword evidence="6 9" id="KW-1133">Transmembrane helix</keyword>
<dbReference type="HAMAP" id="MF_00237">
    <property type="entry name" value="TatB"/>
    <property type="match status" value="1"/>
</dbReference>
<evidence type="ECO:0000256" key="10">
    <source>
        <dbReference type="SAM" id="MobiDB-lite"/>
    </source>
</evidence>
<evidence type="ECO:0000256" key="5">
    <source>
        <dbReference type="ARBA" id="ARBA00022927"/>
    </source>
</evidence>
<evidence type="ECO:0000256" key="3">
    <source>
        <dbReference type="ARBA" id="ARBA00022475"/>
    </source>
</evidence>
<name>A0A1H0QNM5_9BACT</name>
<accession>A0A1H0QNM5</accession>
<reference evidence="11 12" key="1">
    <citation type="submission" date="2016-10" db="EMBL/GenBank/DDBJ databases">
        <authorList>
            <person name="de Groot N.N."/>
        </authorList>
    </citation>
    <scope>NUCLEOTIDE SEQUENCE [LARGE SCALE GENOMIC DNA]</scope>
    <source>
        <strain evidence="11 12">DSM 12130</strain>
    </source>
</reference>
<keyword evidence="8 9" id="KW-0472">Membrane</keyword>
<dbReference type="EMBL" id="FNJI01000012">
    <property type="protein sequence ID" value="SDP18973.1"/>
    <property type="molecule type" value="Genomic_DNA"/>
</dbReference>
<evidence type="ECO:0000256" key="8">
    <source>
        <dbReference type="ARBA" id="ARBA00023136"/>
    </source>
</evidence>
<dbReference type="GO" id="GO:0033281">
    <property type="term" value="C:TAT protein transport complex"/>
    <property type="evidence" value="ECO:0007669"/>
    <property type="project" value="UniProtKB-UniRule"/>
</dbReference>
<sequence length="156" mass="16903">MFGIGLPEMILIMALALIVVGPDKLPDLARSLAKTIMDLKKTAEGLKESLTAEENPLDEIKPDLEEAAKSLRENLLNAPENVTDEIVGKDGVNSPLENAQESYQDLLEQTGKVSDSGELVSEDNTTDANEAPEQDAGMQRDDTVKQDDNGDTPRKP</sequence>
<keyword evidence="12" id="KW-1185">Reference proteome</keyword>
<dbReference type="OrthoDB" id="9810561at2"/>
<dbReference type="Proteomes" id="UP000199073">
    <property type="component" value="Unassembled WGS sequence"/>
</dbReference>
<keyword evidence="7 9" id="KW-0811">Translocation</keyword>
<organism evidence="11 12">
    <name type="scientific">Desulforhopalus singaporensis</name>
    <dbReference type="NCBI Taxonomy" id="91360"/>
    <lineage>
        <taxon>Bacteria</taxon>
        <taxon>Pseudomonadati</taxon>
        <taxon>Thermodesulfobacteriota</taxon>
        <taxon>Desulfobulbia</taxon>
        <taxon>Desulfobulbales</taxon>
        <taxon>Desulfocapsaceae</taxon>
        <taxon>Desulforhopalus</taxon>
    </lineage>
</organism>
<keyword evidence="2 9" id="KW-0813">Transport</keyword>
<evidence type="ECO:0000313" key="12">
    <source>
        <dbReference type="Proteomes" id="UP000199073"/>
    </source>
</evidence>
<evidence type="ECO:0000256" key="4">
    <source>
        <dbReference type="ARBA" id="ARBA00022692"/>
    </source>
</evidence>
<dbReference type="GO" id="GO:0008320">
    <property type="term" value="F:protein transmembrane transporter activity"/>
    <property type="evidence" value="ECO:0007669"/>
    <property type="project" value="UniProtKB-UniRule"/>
</dbReference>
<comment type="subcellular location">
    <subcellularLocation>
        <location evidence="9">Cell membrane</location>
        <topology evidence="9">Single-pass membrane protein</topology>
    </subcellularLocation>
    <subcellularLocation>
        <location evidence="1">Membrane</location>
        <topology evidence="1">Single-pass membrane protein</topology>
    </subcellularLocation>
</comment>
<protein>
    <recommendedName>
        <fullName evidence="9">Sec-independent protein translocase protein TatB homolog</fullName>
    </recommendedName>
</protein>
<dbReference type="PRINTS" id="PR01506">
    <property type="entry name" value="TATBPROTEIN"/>
</dbReference>
<evidence type="ECO:0000256" key="1">
    <source>
        <dbReference type="ARBA" id="ARBA00004167"/>
    </source>
</evidence>
<evidence type="ECO:0000256" key="7">
    <source>
        <dbReference type="ARBA" id="ARBA00023010"/>
    </source>
</evidence>
<proteinExistence type="inferred from homology"/>
<evidence type="ECO:0000256" key="9">
    <source>
        <dbReference type="HAMAP-Rule" id="MF_00237"/>
    </source>
</evidence>
<keyword evidence="3 9" id="KW-1003">Cell membrane</keyword>
<gene>
    <name evidence="11" type="ORF">SAMN05660330_02052</name>
</gene>
<feature type="region of interest" description="Disordered" evidence="10">
    <location>
        <begin position="82"/>
        <end position="156"/>
    </location>
</feature>
<keyword evidence="4 9" id="KW-0812">Transmembrane</keyword>
<keyword evidence="5 9" id="KW-0653">Protein transport</keyword>
<dbReference type="PANTHER" id="PTHR33162">
    <property type="entry name" value="SEC-INDEPENDENT PROTEIN TRANSLOCASE PROTEIN TATA, CHLOROPLASTIC"/>
    <property type="match status" value="1"/>
</dbReference>
<dbReference type="InterPro" id="IPR018448">
    <property type="entry name" value="TatB"/>
</dbReference>
<evidence type="ECO:0000256" key="6">
    <source>
        <dbReference type="ARBA" id="ARBA00022989"/>
    </source>
</evidence>
<dbReference type="PANTHER" id="PTHR33162:SF1">
    <property type="entry name" value="SEC-INDEPENDENT PROTEIN TRANSLOCASE PROTEIN TATA, CHLOROPLASTIC"/>
    <property type="match status" value="1"/>
</dbReference>
<dbReference type="STRING" id="91360.SAMN05660330_02052"/>
<dbReference type="AlphaFoldDB" id="A0A1H0QNM5"/>
<dbReference type="Pfam" id="PF02416">
    <property type="entry name" value="TatA_B_E"/>
    <property type="match status" value="1"/>
</dbReference>
<comment type="similarity">
    <text evidence="9">Belongs to the TatB family.</text>
</comment>
<feature type="compositionally biased region" description="Acidic residues" evidence="10">
    <location>
        <begin position="120"/>
        <end position="133"/>
    </location>
</feature>
<dbReference type="Gene3D" id="1.20.5.3310">
    <property type="match status" value="1"/>
</dbReference>
<dbReference type="GO" id="GO:0043953">
    <property type="term" value="P:protein transport by the Tat complex"/>
    <property type="evidence" value="ECO:0007669"/>
    <property type="project" value="UniProtKB-UniRule"/>
</dbReference>
<dbReference type="RefSeq" id="WP_092222465.1">
    <property type="nucleotide sequence ID" value="NZ_FNJI01000012.1"/>
</dbReference>
<dbReference type="InterPro" id="IPR003369">
    <property type="entry name" value="TatA/B/E"/>
</dbReference>
<evidence type="ECO:0000313" key="11">
    <source>
        <dbReference type="EMBL" id="SDP18973.1"/>
    </source>
</evidence>
<evidence type="ECO:0000256" key="2">
    <source>
        <dbReference type="ARBA" id="ARBA00022448"/>
    </source>
</evidence>
<feature type="compositionally biased region" description="Basic and acidic residues" evidence="10">
    <location>
        <begin position="138"/>
        <end position="156"/>
    </location>
</feature>